<evidence type="ECO:0000259" key="4">
    <source>
        <dbReference type="Pfam" id="PF16712"/>
    </source>
</evidence>
<dbReference type="Gene3D" id="1.20.5.440">
    <property type="entry name" value="ATP synthase delta/epsilon subunit, C-terminal domain"/>
    <property type="match status" value="1"/>
</dbReference>
<feature type="domain" description="Stomatal closure-related actin-binding protein Ig" evidence="2">
    <location>
        <begin position="269"/>
        <end position="368"/>
    </location>
</feature>
<feature type="domain" description="Stomatal closure-related actin-binding protein actin-binding" evidence="3">
    <location>
        <begin position="41"/>
        <end position="78"/>
    </location>
</feature>
<evidence type="ECO:0000259" key="5">
    <source>
        <dbReference type="Pfam" id="PF17684"/>
    </source>
</evidence>
<reference evidence="6" key="1">
    <citation type="submission" date="2024-02" db="EMBL/GenBank/DDBJ databases">
        <authorList>
            <consortium name="ELIXIR-Norway"/>
            <consortium name="Elixir Norway"/>
        </authorList>
    </citation>
    <scope>NUCLEOTIDE SEQUENCE</scope>
</reference>
<dbReference type="PANTHER" id="PTHR31172:SF3">
    <property type="entry name" value="STOMATAL CLOSURE-RELATED ACTIN-BINDING PROTEIN 1"/>
    <property type="match status" value="1"/>
</dbReference>
<keyword evidence="1" id="KW-0175">Coiled coil</keyword>
<dbReference type="Pfam" id="PF16709">
    <property type="entry name" value="SCAB-Ig"/>
    <property type="match status" value="1"/>
</dbReference>
<organism evidence="6 7">
    <name type="scientific">Sphagnum troendelagicum</name>
    <dbReference type="NCBI Taxonomy" id="128251"/>
    <lineage>
        <taxon>Eukaryota</taxon>
        <taxon>Viridiplantae</taxon>
        <taxon>Streptophyta</taxon>
        <taxon>Embryophyta</taxon>
        <taxon>Bryophyta</taxon>
        <taxon>Sphagnophytina</taxon>
        <taxon>Sphagnopsida</taxon>
        <taxon>Sphagnales</taxon>
        <taxon>Sphagnaceae</taxon>
        <taxon>Sphagnum</taxon>
    </lineage>
</organism>
<sequence length="479" mass="52734">MSVSSRNSMVKQQQEEEGVAADVMDVHTTSATGDELMSAAREVVGKAKADLFQRRLSVREMASQFERGQAAAHAAAASTLAHDQKLKEVAQLDKPALLNKLRSLLSELAGRVAGRNKDDISDALIAVEAIEAQWTKRESELTHERMEIRQMAVTFQQASEDATKMIDEERAKAQLEIESAHAATLRVEAALEQQAQSLSAAEQGELEQLRREVKEARRITMLHAPSKVMDMEHEIAGLRQQLTEKTLEIVLLRKKLEGEKVQTNGPTLFQIQGEERLGACLAITPCAHNAPELNKCIIQWYSISANDGSKVEAIKRATKPQYAPEPLDVGKLLRVDIGLPDGRLDTLFTSGPLDAAPGLGNQVETLARKGSAEFNVRLFQENGEAVKKPPNLVFLVDKMRIKLSKGRSTKAKEDYSLAMQLCGGRGGGDAAARSLYWSPRRGVQFMLVLETERDRNAAIMLARRFAFDCNIILGGPDDC</sequence>
<evidence type="ECO:0000259" key="3">
    <source>
        <dbReference type="Pfam" id="PF16711"/>
    </source>
</evidence>
<evidence type="ECO:0008006" key="8">
    <source>
        <dbReference type="Google" id="ProtNLM"/>
    </source>
</evidence>
<dbReference type="Gene3D" id="2.30.29.140">
    <property type="match status" value="1"/>
</dbReference>
<feature type="domain" description="Stomatal closure-related actin-binding protein PH" evidence="5">
    <location>
        <begin position="372"/>
        <end position="478"/>
    </location>
</feature>
<dbReference type="InterPro" id="IPR032012">
    <property type="entry name" value="SCAB-ABD"/>
</dbReference>
<dbReference type="EMBL" id="OZ019902">
    <property type="protein sequence ID" value="CAK9193960.1"/>
    <property type="molecule type" value="Genomic_DNA"/>
</dbReference>
<evidence type="ECO:0000256" key="1">
    <source>
        <dbReference type="SAM" id="Coils"/>
    </source>
</evidence>
<dbReference type="InterPro" id="IPR041144">
    <property type="entry name" value="SCAB-PH"/>
</dbReference>
<dbReference type="PANTHER" id="PTHR31172">
    <property type="entry name" value="STOMATAL CLOSURE-RELATED ACTIN-BINDING PROTEIN 1"/>
    <property type="match status" value="1"/>
</dbReference>
<evidence type="ECO:0000259" key="2">
    <source>
        <dbReference type="Pfam" id="PF16709"/>
    </source>
</evidence>
<evidence type="ECO:0000313" key="7">
    <source>
        <dbReference type="Proteomes" id="UP001497512"/>
    </source>
</evidence>
<dbReference type="Pfam" id="PF16712">
    <property type="entry name" value="SCAB_CC"/>
    <property type="match status" value="1"/>
</dbReference>
<keyword evidence="7" id="KW-1185">Reference proteome</keyword>
<gene>
    <name evidence="6" type="ORF">CSSPTR1EN2_LOCUS2287</name>
</gene>
<dbReference type="InterPro" id="IPR032009">
    <property type="entry name" value="SCAB_CC"/>
</dbReference>
<dbReference type="InterPro" id="IPR032015">
    <property type="entry name" value="SCAB-Ig"/>
</dbReference>
<evidence type="ECO:0000313" key="6">
    <source>
        <dbReference type="EMBL" id="CAK9193960.1"/>
    </source>
</evidence>
<dbReference type="Pfam" id="PF16711">
    <property type="entry name" value="SCAB-ABD"/>
    <property type="match status" value="1"/>
</dbReference>
<dbReference type="Gene3D" id="2.60.40.2700">
    <property type="match status" value="1"/>
</dbReference>
<name>A0ABP0TDQ8_9BRYO</name>
<dbReference type="Pfam" id="PF17684">
    <property type="entry name" value="SCAB-PH"/>
    <property type="match status" value="1"/>
</dbReference>
<accession>A0ABP0TDQ8</accession>
<feature type="domain" description="Stomatal closure-related actin-binding protein coiled-coil" evidence="4">
    <location>
        <begin position="89"/>
        <end position="256"/>
    </location>
</feature>
<protein>
    <recommendedName>
        <fullName evidence="8">Stomatal closure-related actin-binding protein 1</fullName>
    </recommendedName>
</protein>
<dbReference type="Proteomes" id="UP001497512">
    <property type="component" value="Chromosome 10"/>
</dbReference>
<feature type="coiled-coil region" evidence="1">
    <location>
        <begin position="192"/>
        <end position="248"/>
    </location>
</feature>
<dbReference type="InterPro" id="IPR039640">
    <property type="entry name" value="SCAB"/>
</dbReference>
<proteinExistence type="predicted"/>